<accession>A0A0Q1E081</accession>
<dbReference type="PANTHER" id="PTHR42794:SF1">
    <property type="entry name" value="HEMIN IMPORT ATP-BINDING PROTEIN HMUV"/>
    <property type="match status" value="1"/>
</dbReference>
<keyword evidence="3" id="KW-0547">Nucleotide-binding</keyword>
<evidence type="ECO:0000313" key="4">
    <source>
        <dbReference type="Proteomes" id="UP000050488"/>
    </source>
</evidence>
<keyword evidence="3" id="KW-0067">ATP-binding</keyword>
<name>A0A0Q1E081_9CORY</name>
<organism evidence="3 4">
    <name type="scientific">Corynebacterium lowii</name>
    <dbReference type="NCBI Taxonomy" id="1544413"/>
    <lineage>
        <taxon>Bacteria</taxon>
        <taxon>Bacillati</taxon>
        <taxon>Actinomycetota</taxon>
        <taxon>Actinomycetes</taxon>
        <taxon>Mycobacteriales</taxon>
        <taxon>Corynebacteriaceae</taxon>
        <taxon>Corynebacterium</taxon>
    </lineage>
</organism>
<dbReference type="Gene3D" id="3.40.50.300">
    <property type="entry name" value="P-loop containing nucleotide triphosphate hydrolases"/>
    <property type="match status" value="1"/>
</dbReference>
<keyword evidence="1" id="KW-0813">Transport</keyword>
<sequence>MLAQSTPVLVLDEPTNHLDLRHQLRLMAETGRTAVAALHDLNLAMEADQVVLMTEVLAPAEVE</sequence>
<dbReference type="SUPFAM" id="SSF52540">
    <property type="entry name" value="P-loop containing nucleoside triphosphate hydrolases"/>
    <property type="match status" value="1"/>
</dbReference>
<evidence type="ECO:0000256" key="2">
    <source>
        <dbReference type="ARBA" id="ARBA00022967"/>
    </source>
</evidence>
<dbReference type="GO" id="GO:0005524">
    <property type="term" value="F:ATP binding"/>
    <property type="evidence" value="ECO:0007669"/>
    <property type="project" value="UniProtKB-KW"/>
</dbReference>
<keyword evidence="2" id="KW-1278">Translocase</keyword>
<evidence type="ECO:0000313" key="3">
    <source>
        <dbReference type="EMBL" id="KQB85885.1"/>
    </source>
</evidence>
<gene>
    <name evidence="3" type="primary">yusV_1</name>
    <name evidence="3" type="ORF">Clow_01625</name>
</gene>
<dbReference type="Proteomes" id="UP000050488">
    <property type="component" value="Unassembled WGS sequence"/>
</dbReference>
<evidence type="ECO:0000256" key="1">
    <source>
        <dbReference type="ARBA" id="ARBA00022448"/>
    </source>
</evidence>
<dbReference type="PANTHER" id="PTHR42794">
    <property type="entry name" value="HEMIN IMPORT ATP-BINDING PROTEIN HMUV"/>
    <property type="match status" value="1"/>
</dbReference>
<proteinExistence type="predicted"/>
<dbReference type="EMBL" id="LKEV01000005">
    <property type="protein sequence ID" value="KQB85885.1"/>
    <property type="molecule type" value="Genomic_DNA"/>
</dbReference>
<dbReference type="STRING" id="1544413.Clow_01625"/>
<reference evidence="3 4" key="1">
    <citation type="submission" date="2015-10" db="EMBL/GenBank/DDBJ databases">
        <title>Corynebacteirum lowii and Corynebacterium oculi species nova, derived from human clinical disease and and emended description of Corynebacterium mastiditis.</title>
        <authorList>
            <person name="Bernard K."/>
            <person name="Pacheco A.L."/>
            <person name="Mcdougall C."/>
            <person name="Burtx T."/>
            <person name="Weibe D."/>
            <person name="Tyler S."/>
            <person name="Olson A.B."/>
            <person name="Cnockaert M."/>
            <person name="Eguchi H."/>
            <person name="Kuwahara T."/>
            <person name="Nakayama-Imaohji H."/>
            <person name="Boudewijins M."/>
            <person name="Van Hoecke F."/>
            <person name="Bernier A.-M."/>
            <person name="Vandamme P."/>
        </authorList>
    </citation>
    <scope>NUCLEOTIDE SEQUENCE [LARGE SCALE GENOMIC DNA]</scope>
    <source>
        <strain evidence="3 4">NML 130206</strain>
    </source>
</reference>
<comment type="caution">
    <text evidence="3">The sequence shown here is derived from an EMBL/GenBank/DDBJ whole genome shotgun (WGS) entry which is preliminary data.</text>
</comment>
<dbReference type="InterPro" id="IPR027417">
    <property type="entry name" value="P-loop_NTPase"/>
</dbReference>
<dbReference type="AlphaFoldDB" id="A0A0Q1E081"/>
<keyword evidence="4" id="KW-1185">Reference proteome</keyword>
<protein>
    <submittedName>
        <fullName evidence="3">Putative siderophore transport system ATP-binding protein YusV</fullName>
    </submittedName>
</protein>